<gene>
    <name evidence="1" type="ORF">ABT39_MTgene4827</name>
</gene>
<accession>A0A101LZ21</accession>
<evidence type="ECO:0000313" key="1">
    <source>
        <dbReference type="EMBL" id="KUM47833.1"/>
    </source>
</evidence>
<sequence>MPTLAYYLRACHPLGALMPTLPHACLPSSCQAYQARRYITFSYLDQARHNTLLTSMPGIGIPPT</sequence>
<organism evidence="1">
    <name type="scientific">Picea glauca</name>
    <name type="common">White spruce</name>
    <name type="synonym">Pinus glauca</name>
    <dbReference type="NCBI Taxonomy" id="3330"/>
    <lineage>
        <taxon>Eukaryota</taxon>
        <taxon>Viridiplantae</taxon>
        <taxon>Streptophyta</taxon>
        <taxon>Embryophyta</taxon>
        <taxon>Tracheophyta</taxon>
        <taxon>Spermatophyta</taxon>
        <taxon>Pinopsida</taxon>
        <taxon>Pinidae</taxon>
        <taxon>Conifers I</taxon>
        <taxon>Pinales</taxon>
        <taxon>Pinaceae</taxon>
        <taxon>Picea</taxon>
    </lineage>
</organism>
<keyword evidence="1" id="KW-0496">Mitochondrion</keyword>
<dbReference type="AlphaFoldDB" id="A0A101LZ21"/>
<reference evidence="1" key="1">
    <citation type="journal article" date="2015" name="Genome Biol. Evol.">
        <title>Organellar Genomes of White Spruce (Picea glauca): Assembly and Annotation.</title>
        <authorList>
            <person name="Jackman S.D."/>
            <person name="Warren R.L."/>
            <person name="Gibb E.A."/>
            <person name="Vandervalk B.P."/>
            <person name="Mohamadi H."/>
            <person name="Chu J."/>
            <person name="Raymond A."/>
            <person name="Pleasance S."/>
            <person name="Coope R."/>
            <person name="Wildung M.R."/>
            <person name="Ritland C.E."/>
            <person name="Bousquet J."/>
            <person name="Jones S.J."/>
            <person name="Bohlmann J."/>
            <person name="Birol I."/>
        </authorList>
    </citation>
    <scope>NUCLEOTIDE SEQUENCE [LARGE SCALE GENOMIC DNA]</scope>
    <source>
        <tissue evidence="1">Flushing bud</tissue>
    </source>
</reference>
<protein>
    <submittedName>
        <fullName evidence="1">Uncharacterized protein</fullName>
    </submittedName>
</protein>
<proteinExistence type="predicted"/>
<name>A0A101LZ21_PICGL</name>
<geneLocation type="mitochondrion" evidence="1"/>
<comment type="caution">
    <text evidence="1">The sequence shown here is derived from an EMBL/GenBank/DDBJ whole genome shotgun (WGS) entry which is preliminary data.</text>
</comment>
<dbReference type="EMBL" id="LKAM01000006">
    <property type="protein sequence ID" value="KUM47833.1"/>
    <property type="molecule type" value="Genomic_DNA"/>
</dbReference>